<dbReference type="Proteomes" id="UP000298663">
    <property type="component" value="Unassembled WGS sequence"/>
</dbReference>
<name>A0A4U5M768_STECR</name>
<accession>A0A4U5M768</accession>
<keyword evidence="5" id="KW-0809">Transit peptide</keyword>
<evidence type="ECO:0000256" key="6">
    <source>
        <dbReference type="ARBA" id="ARBA00022958"/>
    </source>
</evidence>
<comment type="subcellular location">
    <subcellularLocation>
        <location evidence="2">Mitochondrion matrix</location>
    </subcellularLocation>
</comment>
<comment type="catalytic activity">
    <reaction evidence="9">
        <text>N(6)-[(R)-lipoyl]-L-lysyl-[protein] + 3-methyl-2-oxobutanoate + H(+) = N(6)-[(R)-S(8)-2-methylpropanoyldihydrolipoyl]-L-lysyl-[protein] + CO2</text>
        <dbReference type="Rhea" id="RHEA:13457"/>
        <dbReference type="Rhea" id="RHEA-COMP:10474"/>
        <dbReference type="Rhea" id="RHEA-COMP:10497"/>
        <dbReference type="ChEBI" id="CHEBI:11851"/>
        <dbReference type="ChEBI" id="CHEBI:15378"/>
        <dbReference type="ChEBI" id="CHEBI:16526"/>
        <dbReference type="ChEBI" id="CHEBI:83099"/>
        <dbReference type="ChEBI" id="CHEBI:83142"/>
        <dbReference type="EC" id="1.2.4.4"/>
    </reaction>
</comment>
<evidence type="ECO:0000313" key="12">
    <source>
        <dbReference type="Proteomes" id="UP000298663"/>
    </source>
</evidence>
<evidence type="ECO:0000256" key="1">
    <source>
        <dbReference type="ARBA" id="ARBA00001964"/>
    </source>
</evidence>
<dbReference type="CDD" id="cd02000">
    <property type="entry name" value="TPP_E1_PDC_ADC_BCADC"/>
    <property type="match status" value="1"/>
</dbReference>
<sequence length="495" mass="56471">MRWIRDFLLPKIVKNVVYFEVLLGAKRGQCLNSQVACFEIHIGHVFALYLPRFASHFHSPEMLASKVVALGRSFVVRRIAASTAPGARSYSDEFRLKEYSKKYLGDRKVEFTETLNIVDPKSLATFPIYRSTDCNGEFITPASDPNFTKEQAIKIYESMTKLRTMDNILYNSQRQGRISFYMTHVGEEAIHTGSASALDPTDLVYGQYREAGVLMYRGFPLEQFMHQCYGNSLDMAKGKQMPVHYGSVEHNYVTISTTLTTQVPQAVGSAYAFKRAKVDRVVCCFFGEGAASEGDAHAAFNFAATLDCPIIFFCRNNGYAISTPTSDQYSGDGIASRGPGYGLHTIRVDGNDLFAVHNATKEARKLALQNKPVLIEAMSYRVGHHSTSDDSMAYRKKEEVDTWTQKDNAIKRFRQYLERKGWWAPEQEKKWAQECRKMVLKAFNEAEKVQKRHPHEMFEGVYAELPKHLHRQQEAMDKHLEEYGQHYPMDKFQAQ</sequence>
<comment type="function">
    <text evidence="9">The branched-chain alpha-keto dehydrogenase complex catalyzes the overall conversion of alpha-keto acids to acyl-CoA and CO(2). It contains multiple copies of three enzymatic components: branched-chain alpha-keto acid decarboxylase (E1), lipoamide acyltransferase (E2) and lipoamide dehydrogenase (E3).</text>
</comment>
<evidence type="ECO:0000256" key="3">
    <source>
        <dbReference type="ARBA" id="ARBA00008646"/>
    </source>
</evidence>
<dbReference type="AlphaFoldDB" id="A0A4U5M768"/>
<dbReference type="InterPro" id="IPR001017">
    <property type="entry name" value="DH_E1"/>
</dbReference>
<keyword evidence="8" id="KW-0496">Mitochondrion</keyword>
<organism evidence="11 12">
    <name type="scientific">Steinernema carpocapsae</name>
    <name type="common">Entomopathogenic nematode</name>
    <dbReference type="NCBI Taxonomy" id="34508"/>
    <lineage>
        <taxon>Eukaryota</taxon>
        <taxon>Metazoa</taxon>
        <taxon>Ecdysozoa</taxon>
        <taxon>Nematoda</taxon>
        <taxon>Chromadorea</taxon>
        <taxon>Rhabditida</taxon>
        <taxon>Tylenchina</taxon>
        <taxon>Panagrolaimomorpha</taxon>
        <taxon>Strongyloidoidea</taxon>
        <taxon>Steinernematidae</taxon>
        <taxon>Steinernema</taxon>
    </lineage>
</organism>
<evidence type="ECO:0000256" key="7">
    <source>
        <dbReference type="ARBA" id="ARBA00023002"/>
    </source>
</evidence>
<dbReference type="GO" id="GO:0003863">
    <property type="term" value="F:branched-chain 2-oxo acid dehydrogenase activity"/>
    <property type="evidence" value="ECO:0007669"/>
    <property type="project" value="UniProtKB-EC"/>
</dbReference>
<dbReference type="OrthoDB" id="3845at2759"/>
<dbReference type="Pfam" id="PF00676">
    <property type="entry name" value="E1_dh"/>
    <property type="match status" value="1"/>
</dbReference>
<keyword evidence="7 9" id="KW-0560">Oxidoreductase</keyword>
<dbReference type="GO" id="GO:0009083">
    <property type="term" value="P:branched-chain amino acid catabolic process"/>
    <property type="evidence" value="ECO:0007669"/>
    <property type="project" value="TreeGrafter"/>
</dbReference>
<comment type="caution">
    <text evidence="11">The sequence shown here is derived from an EMBL/GenBank/DDBJ whole genome shotgun (WGS) entry which is preliminary data.</text>
</comment>
<reference evidence="11 12" key="1">
    <citation type="journal article" date="2015" name="Genome Biol.">
        <title>Comparative genomics of Steinernema reveals deeply conserved gene regulatory networks.</title>
        <authorList>
            <person name="Dillman A.R."/>
            <person name="Macchietto M."/>
            <person name="Porter C.F."/>
            <person name="Rogers A."/>
            <person name="Williams B."/>
            <person name="Antoshechkin I."/>
            <person name="Lee M.M."/>
            <person name="Goodwin Z."/>
            <person name="Lu X."/>
            <person name="Lewis E.E."/>
            <person name="Goodrich-Blair H."/>
            <person name="Stock S.P."/>
            <person name="Adams B.J."/>
            <person name="Sternberg P.W."/>
            <person name="Mortazavi A."/>
        </authorList>
    </citation>
    <scope>NUCLEOTIDE SEQUENCE [LARGE SCALE GENOMIC DNA]</scope>
    <source>
        <strain evidence="11 12">ALL</strain>
    </source>
</reference>
<keyword evidence="4" id="KW-0479">Metal-binding</keyword>
<dbReference type="GO" id="GO:0046872">
    <property type="term" value="F:metal ion binding"/>
    <property type="evidence" value="ECO:0007669"/>
    <property type="project" value="UniProtKB-KW"/>
</dbReference>
<reference evidence="11 12" key="2">
    <citation type="journal article" date="2019" name="G3 (Bethesda)">
        <title>Hybrid Assembly of the Genome of the Entomopathogenic Nematode Steinernema carpocapsae Identifies the X-Chromosome.</title>
        <authorList>
            <person name="Serra L."/>
            <person name="Macchietto M."/>
            <person name="Macias-Munoz A."/>
            <person name="McGill C.J."/>
            <person name="Rodriguez I.M."/>
            <person name="Rodriguez B."/>
            <person name="Murad R."/>
            <person name="Mortazavi A."/>
        </authorList>
    </citation>
    <scope>NUCLEOTIDE SEQUENCE [LARGE SCALE GENOMIC DNA]</scope>
    <source>
        <strain evidence="11 12">ALL</strain>
    </source>
</reference>
<evidence type="ECO:0000259" key="10">
    <source>
        <dbReference type="Pfam" id="PF00676"/>
    </source>
</evidence>
<keyword evidence="6" id="KW-0630">Potassium</keyword>
<evidence type="ECO:0000256" key="8">
    <source>
        <dbReference type="ARBA" id="ARBA00023128"/>
    </source>
</evidence>
<comment type="similarity">
    <text evidence="3 9">Belongs to the BCKDHA family.</text>
</comment>
<feature type="domain" description="Dehydrogenase E1 component" evidence="10">
    <location>
        <begin position="157"/>
        <end position="454"/>
    </location>
</feature>
<protein>
    <recommendedName>
        <fullName evidence="9">2-oxoisovalerate dehydrogenase subunit alpha</fullName>
        <ecNumber evidence="9">1.2.4.4</ecNumber>
    </recommendedName>
    <alternativeName>
        <fullName evidence="9">Branched-chain alpha-keto acid dehydrogenase E1 component alpha chain</fullName>
    </alternativeName>
</protein>
<dbReference type="PANTHER" id="PTHR43380">
    <property type="entry name" value="2-OXOISOVALERATE DEHYDROGENASE SUBUNIT ALPHA, MITOCHONDRIAL"/>
    <property type="match status" value="1"/>
</dbReference>
<dbReference type="FunFam" id="3.40.50.970:FF:000015">
    <property type="entry name" value="2-oxoisovalerate dehydrogenase subunit alpha"/>
    <property type="match status" value="1"/>
</dbReference>
<keyword evidence="9" id="KW-0786">Thiamine pyrophosphate</keyword>
<dbReference type="PANTHER" id="PTHR43380:SF1">
    <property type="entry name" value="2-OXOISOVALERATE DEHYDROGENASE SUBUNIT ALPHA, MITOCHONDRIAL"/>
    <property type="match status" value="1"/>
</dbReference>
<evidence type="ECO:0000313" key="11">
    <source>
        <dbReference type="EMBL" id="TKR64736.1"/>
    </source>
</evidence>
<proteinExistence type="inferred from homology"/>
<dbReference type="STRING" id="34508.A0A4U5M768"/>
<comment type="cofactor">
    <cofactor evidence="1 9">
        <name>thiamine diphosphate</name>
        <dbReference type="ChEBI" id="CHEBI:58937"/>
    </cofactor>
</comment>
<dbReference type="EMBL" id="AZBU02000009">
    <property type="protein sequence ID" value="TKR64736.1"/>
    <property type="molecule type" value="Genomic_DNA"/>
</dbReference>
<dbReference type="Gene3D" id="3.40.50.970">
    <property type="match status" value="1"/>
</dbReference>
<evidence type="ECO:0000256" key="2">
    <source>
        <dbReference type="ARBA" id="ARBA00004305"/>
    </source>
</evidence>
<evidence type="ECO:0000256" key="4">
    <source>
        <dbReference type="ARBA" id="ARBA00022723"/>
    </source>
</evidence>
<evidence type="ECO:0000256" key="9">
    <source>
        <dbReference type="RuleBase" id="RU365014"/>
    </source>
</evidence>
<dbReference type="GO" id="GO:0005759">
    <property type="term" value="C:mitochondrial matrix"/>
    <property type="evidence" value="ECO:0007669"/>
    <property type="project" value="UniProtKB-SubCell"/>
</dbReference>
<dbReference type="InterPro" id="IPR029061">
    <property type="entry name" value="THDP-binding"/>
</dbReference>
<dbReference type="InterPro" id="IPR050771">
    <property type="entry name" value="Alpha-ketoacid_DH_E1_comp"/>
</dbReference>
<dbReference type="SUPFAM" id="SSF52518">
    <property type="entry name" value="Thiamin diphosphate-binding fold (THDP-binding)"/>
    <property type="match status" value="1"/>
</dbReference>
<keyword evidence="12" id="KW-1185">Reference proteome</keyword>
<gene>
    <name evidence="11" type="ORF">L596_025225</name>
</gene>
<dbReference type="EC" id="1.2.4.4" evidence="9"/>
<evidence type="ECO:0000256" key="5">
    <source>
        <dbReference type="ARBA" id="ARBA00022946"/>
    </source>
</evidence>